<name>A0A024GUI6_9STRA</name>
<dbReference type="Proteomes" id="UP000053237">
    <property type="component" value="Unassembled WGS sequence"/>
</dbReference>
<dbReference type="AlphaFoldDB" id="A0A024GUI6"/>
<proteinExistence type="predicted"/>
<gene>
    <name evidence="1" type="ORF">BN9_126310</name>
</gene>
<evidence type="ECO:0000313" key="1">
    <source>
        <dbReference type="EMBL" id="CCI50631.1"/>
    </source>
</evidence>
<organism evidence="1 2">
    <name type="scientific">Albugo candida</name>
    <dbReference type="NCBI Taxonomy" id="65357"/>
    <lineage>
        <taxon>Eukaryota</taxon>
        <taxon>Sar</taxon>
        <taxon>Stramenopiles</taxon>
        <taxon>Oomycota</taxon>
        <taxon>Peronosporomycetes</taxon>
        <taxon>Albuginales</taxon>
        <taxon>Albuginaceae</taxon>
        <taxon>Albugo</taxon>
    </lineage>
</organism>
<sequence length="114" mass="13020">MGRRGSAGFRRGFQGSVGDITSLDQDDMALAAIGQIHFQLRVLDRLQVYLSRGSKQSFMLLIVPPLVDQLHAAERGIKHEKVCHERIRILFKIIHSRANMFIYLDSALKRKSSW</sequence>
<comment type="caution">
    <text evidence="1">The sequence shown here is derived from an EMBL/GenBank/DDBJ whole genome shotgun (WGS) entry which is preliminary data.</text>
</comment>
<dbReference type="EMBL" id="CAIX01000881">
    <property type="protein sequence ID" value="CCI50631.1"/>
    <property type="molecule type" value="Genomic_DNA"/>
</dbReference>
<accession>A0A024GUI6</accession>
<dbReference type="InParanoid" id="A0A024GUI6"/>
<evidence type="ECO:0000313" key="2">
    <source>
        <dbReference type="Proteomes" id="UP000053237"/>
    </source>
</evidence>
<keyword evidence="2" id="KW-1185">Reference proteome</keyword>
<reference evidence="1 2" key="1">
    <citation type="submission" date="2012-05" db="EMBL/GenBank/DDBJ databases">
        <title>Recombination and specialization in a pathogen metapopulation.</title>
        <authorList>
            <person name="Gardiner A."/>
            <person name="Kemen E."/>
            <person name="Schultz-Larsen T."/>
            <person name="MacLean D."/>
            <person name="Van Oosterhout C."/>
            <person name="Jones J.D.G."/>
        </authorList>
    </citation>
    <scope>NUCLEOTIDE SEQUENCE [LARGE SCALE GENOMIC DNA]</scope>
    <source>
        <strain evidence="1 2">Ac Nc2</strain>
    </source>
</reference>
<protein>
    <submittedName>
        <fullName evidence="1">Uncharacterized protein</fullName>
    </submittedName>
</protein>